<feature type="non-terminal residue" evidence="3">
    <location>
        <position position="111"/>
    </location>
</feature>
<dbReference type="InterPro" id="IPR037045">
    <property type="entry name" value="S8pro/Inhibitor_I9_sf"/>
</dbReference>
<dbReference type="Proteomes" id="UP000749646">
    <property type="component" value="Unassembled WGS sequence"/>
</dbReference>
<gene>
    <name evidence="3" type="primary">SUB8_2</name>
    <name evidence="3" type="ORF">BGZ65_009806</name>
</gene>
<dbReference type="Gene3D" id="3.30.70.80">
    <property type="entry name" value="Peptidase S8 propeptide/proteinase inhibitor I9"/>
    <property type="match status" value="1"/>
</dbReference>
<protein>
    <submittedName>
        <fullName evidence="3">Serine protease</fullName>
    </submittedName>
</protein>
<evidence type="ECO:0000313" key="3">
    <source>
        <dbReference type="EMBL" id="KAF9994559.1"/>
    </source>
</evidence>
<comment type="caution">
    <text evidence="3">The sequence shown here is derived from an EMBL/GenBank/DDBJ whole genome shotgun (WGS) entry which is preliminary data.</text>
</comment>
<feature type="domain" description="Inhibitor I9" evidence="2">
    <location>
        <begin position="43"/>
        <end position="111"/>
    </location>
</feature>
<organism evidence="3 4">
    <name type="scientific">Modicella reniformis</name>
    <dbReference type="NCBI Taxonomy" id="1440133"/>
    <lineage>
        <taxon>Eukaryota</taxon>
        <taxon>Fungi</taxon>
        <taxon>Fungi incertae sedis</taxon>
        <taxon>Mucoromycota</taxon>
        <taxon>Mortierellomycotina</taxon>
        <taxon>Mortierellomycetes</taxon>
        <taxon>Mortierellales</taxon>
        <taxon>Mortierellaceae</taxon>
        <taxon>Modicella</taxon>
    </lineage>
</organism>
<evidence type="ECO:0000259" key="2">
    <source>
        <dbReference type="Pfam" id="PF05922"/>
    </source>
</evidence>
<dbReference type="Pfam" id="PF05922">
    <property type="entry name" value="Inhibitor_I9"/>
    <property type="match status" value="1"/>
</dbReference>
<sequence length="111" mass="12444">MLFKLSAVALFMASSVVAFPSFIHSERLAPIVTSADADIVPDSYFVVFKSGVRVQDHSAWVQSLHKRDLSVNGIWDSFTNGIKHVYDMDSFQGIAGRFRPDVLEEIRKNPD</sequence>
<name>A0A9P6MEB2_9FUNG</name>
<evidence type="ECO:0000256" key="1">
    <source>
        <dbReference type="SAM" id="SignalP"/>
    </source>
</evidence>
<evidence type="ECO:0000313" key="4">
    <source>
        <dbReference type="Proteomes" id="UP000749646"/>
    </source>
</evidence>
<keyword evidence="1" id="KW-0732">Signal</keyword>
<keyword evidence="3" id="KW-0645">Protease</keyword>
<keyword evidence="4" id="KW-1185">Reference proteome</keyword>
<reference evidence="3" key="1">
    <citation type="journal article" date="2020" name="Fungal Divers.">
        <title>Resolving the Mortierellaceae phylogeny through synthesis of multi-gene phylogenetics and phylogenomics.</title>
        <authorList>
            <person name="Vandepol N."/>
            <person name="Liber J."/>
            <person name="Desiro A."/>
            <person name="Na H."/>
            <person name="Kennedy M."/>
            <person name="Barry K."/>
            <person name="Grigoriev I.V."/>
            <person name="Miller A.N."/>
            <person name="O'Donnell K."/>
            <person name="Stajich J.E."/>
            <person name="Bonito G."/>
        </authorList>
    </citation>
    <scope>NUCLEOTIDE SEQUENCE</scope>
    <source>
        <strain evidence="3">MES-2147</strain>
    </source>
</reference>
<dbReference type="EMBL" id="JAAAHW010001542">
    <property type="protein sequence ID" value="KAF9994559.1"/>
    <property type="molecule type" value="Genomic_DNA"/>
</dbReference>
<dbReference type="InterPro" id="IPR010259">
    <property type="entry name" value="S8pro/Inhibitor_I9"/>
</dbReference>
<proteinExistence type="predicted"/>
<accession>A0A9P6MEB2</accession>
<keyword evidence="3" id="KW-0378">Hydrolase</keyword>
<dbReference type="AlphaFoldDB" id="A0A9P6MEB2"/>
<feature type="chain" id="PRO_5040312172" evidence="1">
    <location>
        <begin position="19"/>
        <end position="111"/>
    </location>
</feature>
<feature type="signal peptide" evidence="1">
    <location>
        <begin position="1"/>
        <end position="18"/>
    </location>
</feature>
<dbReference type="GO" id="GO:0008233">
    <property type="term" value="F:peptidase activity"/>
    <property type="evidence" value="ECO:0007669"/>
    <property type="project" value="UniProtKB-KW"/>
</dbReference>
<dbReference type="SUPFAM" id="SSF54897">
    <property type="entry name" value="Protease propeptides/inhibitors"/>
    <property type="match status" value="1"/>
</dbReference>
<dbReference type="GO" id="GO:0006508">
    <property type="term" value="P:proteolysis"/>
    <property type="evidence" value="ECO:0007669"/>
    <property type="project" value="UniProtKB-KW"/>
</dbReference>
<dbReference type="OrthoDB" id="2426492at2759"/>